<feature type="domain" description="DNA helicase Pif1-like DEAD-box helicase" evidence="2">
    <location>
        <begin position="25"/>
        <end position="137"/>
    </location>
</feature>
<feature type="domain" description="DNA helicase Pif1-like 2B" evidence="3">
    <location>
        <begin position="239"/>
        <end position="285"/>
    </location>
</feature>
<keyword evidence="5" id="KW-1185">Reference proteome</keyword>
<dbReference type="PANTHER" id="PTHR10492">
    <property type="match status" value="1"/>
</dbReference>
<keyword evidence="1" id="KW-0233">DNA recombination</keyword>
<comment type="similarity">
    <text evidence="1">Belongs to the helicase family.</text>
</comment>
<dbReference type="EMBL" id="NBSK02000001">
    <property type="protein sequence ID" value="KAJ0227573.1"/>
    <property type="molecule type" value="Genomic_DNA"/>
</dbReference>
<evidence type="ECO:0000313" key="5">
    <source>
        <dbReference type="Proteomes" id="UP000235145"/>
    </source>
</evidence>
<dbReference type="Gene3D" id="3.40.50.300">
    <property type="entry name" value="P-loop containing nucleotide triphosphate hydrolases"/>
    <property type="match status" value="1"/>
</dbReference>
<dbReference type="GO" id="GO:0005524">
    <property type="term" value="F:ATP binding"/>
    <property type="evidence" value="ECO:0007669"/>
    <property type="project" value="UniProtKB-KW"/>
</dbReference>
<proteinExistence type="inferred from homology"/>
<comment type="catalytic activity">
    <reaction evidence="1">
        <text>ATP + H2O = ADP + phosphate + H(+)</text>
        <dbReference type="Rhea" id="RHEA:13065"/>
        <dbReference type="ChEBI" id="CHEBI:15377"/>
        <dbReference type="ChEBI" id="CHEBI:15378"/>
        <dbReference type="ChEBI" id="CHEBI:30616"/>
        <dbReference type="ChEBI" id="CHEBI:43474"/>
        <dbReference type="ChEBI" id="CHEBI:456216"/>
        <dbReference type="EC" id="5.6.2.3"/>
    </reaction>
</comment>
<dbReference type="Pfam" id="PF05970">
    <property type="entry name" value="PIF1"/>
    <property type="match status" value="1"/>
</dbReference>
<dbReference type="InterPro" id="IPR027417">
    <property type="entry name" value="P-loop_NTPase"/>
</dbReference>
<dbReference type="InterPro" id="IPR049163">
    <property type="entry name" value="Pif1-like_2B_dom"/>
</dbReference>
<name>A0A9R1WT22_LACSA</name>
<dbReference type="InterPro" id="IPR010285">
    <property type="entry name" value="DNA_helicase_pif1-like_DEAD"/>
</dbReference>
<keyword evidence="1" id="KW-0347">Helicase</keyword>
<evidence type="ECO:0000259" key="3">
    <source>
        <dbReference type="Pfam" id="PF21530"/>
    </source>
</evidence>
<dbReference type="GO" id="GO:0006310">
    <property type="term" value="P:DNA recombination"/>
    <property type="evidence" value="ECO:0007669"/>
    <property type="project" value="UniProtKB-KW"/>
</dbReference>
<dbReference type="Pfam" id="PF21530">
    <property type="entry name" value="Pif1_2B_dom"/>
    <property type="match status" value="1"/>
</dbReference>
<keyword evidence="1" id="KW-0378">Hydrolase</keyword>
<dbReference type="GO" id="GO:0016787">
    <property type="term" value="F:hydrolase activity"/>
    <property type="evidence" value="ECO:0007669"/>
    <property type="project" value="UniProtKB-KW"/>
</dbReference>
<dbReference type="Proteomes" id="UP000235145">
    <property type="component" value="Unassembled WGS sequence"/>
</dbReference>
<keyword evidence="1" id="KW-0547">Nucleotide-binding</keyword>
<comment type="caution">
    <text evidence="4">The sequence shown here is derived from an EMBL/GenBank/DDBJ whole genome shotgun (WGS) entry which is preliminary data.</text>
</comment>
<dbReference type="AlphaFoldDB" id="A0A9R1WT22"/>
<dbReference type="GO" id="GO:0006281">
    <property type="term" value="P:DNA repair"/>
    <property type="evidence" value="ECO:0007669"/>
    <property type="project" value="UniProtKB-KW"/>
</dbReference>
<accession>A0A9R1WT22</accession>
<comment type="cofactor">
    <cofactor evidence="1">
        <name>Mg(2+)</name>
        <dbReference type="ChEBI" id="CHEBI:18420"/>
    </cofactor>
</comment>
<dbReference type="EC" id="5.6.2.3" evidence="1"/>
<dbReference type="SUPFAM" id="SSF52540">
    <property type="entry name" value="P-loop containing nucleoside triphosphate hydrolases"/>
    <property type="match status" value="1"/>
</dbReference>
<dbReference type="GO" id="GO:0043139">
    <property type="term" value="F:5'-3' DNA helicase activity"/>
    <property type="evidence" value="ECO:0007669"/>
    <property type="project" value="UniProtKB-EC"/>
</dbReference>
<keyword evidence="1" id="KW-0067">ATP-binding</keyword>
<dbReference type="PANTHER" id="PTHR10492:SF96">
    <property type="entry name" value="ATP-DEPENDENT DNA HELICASE"/>
    <property type="match status" value="1"/>
</dbReference>
<organism evidence="4 5">
    <name type="scientific">Lactuca sativa</name>
    <name type="common">Garden lettuce</name>
    <dbReference type="NCBI Taxonomy" id="4236"/>
    <lineage>
        <taxon>Eukaryota</taxon>
        <taxon>Viridiplantae</taxon>
        <taxon>Streptophyta</taxon>
        <taxon>Embryophyta</taxon>
        <taxon>Tracheophyta</taxon>
        <taxon>Spermatophyta</taxon>
        <taxon>Magnoliopsida</taxon>
        <taxon>eudicotyledons</taxon>
        <taxon>Gunneridae</taxon>
        <taxon>Pentapetalae</taxon>
        <taxon>asterids</taxon>
        <taxon>campanulids</taxon>
        <taxon>Asterales</taxon>
        <taxon>Asteraceae</taxon>
        <taxon>Cichorioideae</taxon>
        <taxon>Cichorieae</taxon>
        <taxon>Lactucinae</taxon>
        <taxon>Lactuca</taxon>
    </lineage>
</organism>
<sequence length="407" mass="45437">MATRSIGKIVFAVATSGITSLLLPSDEAPMSDRCCFECLDRSLRDIFECNTHPFGGMSMLLGGDFRQTLPVCPKSTRSQIIALTLPNSHLWPCFQVWKLNHNMRLSDNNNNNNPTFELSTSAFASWLLAVGDGLLGKPNTVNAVDTKWIQIPDSLLIPPGENSLQDLINFVYGDEILSDPSPIDLSVRAIVCPKNNTTNEINDLILKMTTGNFRIYKSVDTLETNGNQSSELEAFYPPEYLNELHFSGIPPHKLLLKVNTPIMLIRNINQREGLCNGTRLIVSQLLPTVIEAIIITGTSIGKRIYIPRIKFIHKNTDTPFTLFRKQYLIKPRPITKKIGVYLSQPVFTHGQLYVALSRATSPKSIKVLIKNDTNTANNLTKNVVFKDLLHKVEISDVHNSLATHTNL</sequence>
<evidence type="ECO:0000259" key="2">
    <source>
        <dbReference type="Pfam" id="PF05970"/>
    </source>
</evidence>
<protein>
    <recommendedName>
        <fullName evidence="1">ATP-dependent DNA helicase</fullName>
        <ecNumber evidence="1">5.6.2.3</ecNumber>
    </recommendedName>
</protein>
<dbReference type="GO" id="GO:0000723">
    <property type="term" value="P:telomere maintenance"/>
    <property type="evidence" value="ECO:0007669"/>
    <property type="project" value="InterPro"/>
</dbReference>
<gene>
    <name evidence="4" type="ORF">LSAT_V11C100005210</name>
</gene>
<evidence type="ECO:0000256" key="1">
    <source>
        <dbReference type="RuleBase" id="RU363044"/>
    </source>
</evidence>
<keyword evidence="1" id="KW-0227">DNA damage</keyword>
<evidence type="ECO:0000313" key="4">
    <source>
        <dbReference type="EMBL" id="KAJ0227573.1"/>
    </source>
</evidence>
<keyword evidence="1" id="KW-0234">DNA repair</keyword>
<reference evidence="4 5" key="1">
    <citation type="journal article" date="2017" name="Nat. Commun.">
        <title>Genome assembly with in vitro proximity ligation data and whole-genome triplication in lettuce.</title>
        <authorList>
            <person name="Reyes-Chin-Wo S."/>
            <person name="Wang Z."/>
            <person name="Yang X."/>
            <person name="Kozik A."/>
            <person name="Arikit S."/>
            <person name="Song C."/>
            <person name="Xia L."/>
            <person name="Froenicke L."/>
            <person name="Lavelle D.O."/>
            <person name="Truco M.J."/>
            <person name="Xia R."/>
            <person name="Zhu S."/>
            <person name="Xu C."/>
            <person name="Xu H."/>
            <person name="Xu X."/>
            <person name="Cox K."/>
            <person name="Korf I."/>
            <person name="Meyers B.C."/>
            <person name="Michelmore R.W."/>
        </authorList>
    </citation>
    <scope>NUCLEOTIDE SEQUENCE [LARGE SCALE GENOMIC DNA]</scope>
    <source>
        <strain evidence="5">cv. Salinas</strain>
        <tissue evidence="4">Seedlings</tissue>
    </source>
</reference>